<accession>A0AAD0YG91</accession>
<gene>
    <name evidence="1" type="ORF">EG349_03770</name>
    <name evidence="2" type="ORF">EG353_01795</name>
</gene>
<dbReference type="EMBL" id="CP033912">
    <property type="protein sequence ID" value="AZA94374.1"/>
    <property type="molecule type" value="Genomic_DNA"/>
</dbReference>
<evidence type="ECO:0000313" key="2">
    <source>
        <dbReference type="EMBL" id="AZA94374.1"/>
    </source>
</evidence>
<name>A0AAD0YG91_9FLAO</name>
<sequence>MIDVIMRFIFMSKLFDITLQKRNSLLSKRAGNEWAENRNKNFKITIINRMEITSNRIGYSYQDDIQRNMQKSASSCILYLL</sequence>
<dbReference type="Proteomes" id="UP000281741">
    <property type="component" value="Chromosome"/>
</dbReference>
<reference evidence="3 4" key="1">
    <citation type="submission" date="2018-11" db="EMBL/GenBank/DDBJ databases">
        <title>Proposal to divide the Flavobacteriaceae and reorganize its genera based on Amino Acid Identity values calculated from whole genome sequences.</title>
        <authorList>
            <person name="Nicholson A.C."/>
            <person name="Gulvik C.A."/>
            <person name="Whitney A.M."/>
            <person name="Humrighouse B.W."/>
            <person name="Bell M."/>
            <person name="Holmes B."/>
            <person name="Steigerwalt A.G."/>
            <person name="Villarma A."/>
            <person name="Sheth M."/>
            <person name="Batra D."/>
            <person name="Pryor J."/>
            <person name="Bernardet J.-F."/>
            <person name="Hugo C."/>
            <person name="Kampfer P."/>
            <person name="Newman J."/>
            <person name="McQuiston J.R."/>
        </authorList>
    </citation>
    <scope>NUCLEOTIDE SEQUENCE [LARGE SCALE GENOMIC DNA]</scope>
    <source>
        <strain evidence="1 3">G0207</strain>
        <strain evidence="2 4">H5143</strain>
    </source>
</reference>
<dbReference type="EMBL" id="CP033915">
    <property type="protein sequence ID" value="AZA85966.1"/>
    <property type="molecule type" value="Genomic_DNA"/>
</dbReference>
<proteinExistence type="predicted"/>
<evidence type="ECO:0000313" key="4">
    <source>
        <dbReference type="Proteomes" id="UP000281741"/>
    </source>
</evidence>
<protein>
    <submittedName>
        <fullName evidence="1">Uncharacterized protein</fullName>
    </submittedName>
</protein>
<dbReference type="AlphaFoldDB" id="A0AAD0YG91"/>
<keyword evidence="4" id="KW-1185">Reference proteome</keyword>
<evidence type="ECO:0000313" key="1">
    <source>
        <dbReference type="EMBL" id="AZA85966.1"/>
    </source>
</evidence>
<dbReference type="Proteomes" id="UP000274073">
    <property type="component" value="Chromosome"/>
</dbReference>
<evidence type="ECO:0000313" key="3">
    <source>
        <dbReference type="Proteomes" id="UP000274073"/>
    </source>
</evidence>
<organism evidence="1 3">
    <name type="scientific">Chryseobacterium shandongense</name>
    <dbReference type="NCBI Taxonomy" id="1493872"/>
    <lineage>
        <taxon>Bacteria</taxon>
        <taxon>Pseudomonadati</taxon>
        <taxon>Bacteroidota</taxon>
        <taxon>Flavobacteriia</taxon>
        <taxon>Flavobacteriales</taxon>
        <taxon>Weeksellaceae</taxon>
        <taxon>Chryseobacterium group</taxon>
        <taxon>Chryseobacterium</taxon>
    </lineage>
</organism>